<dbReference type="EC" id="2.4.-.-" evidence="2"/>
<comment type="caution">
    <text evidence="2">The sequence shown here is derived from an EMBL/GenBank/DDBJ whole genome shotgun (WGS) entry which is preliminary data.</text>
</comment>
<dbReference type="Gene3D" id="3.90.550.10">
    <property type="entry name" value="Spore Coat Polysaccharide Biosynthesis Protein SpsA, Chain A"/>
    <property type="match status" value="1"/>
</dbReference>
<dbReference type="InterPro" id="IPR001173">
    <property type="entry name" value="Glyco_trans_2-like"/>
</dbReference>
<proteinExistence type="predicted"/>
<accession>A0ABW8YYA2</accession>
<feature type="domain" description="Glycosyltransferase 2-like" evidence="1">
    <location>
        <begin position="7"/>
        <end position="122"/>
    </location>
</feature>
<dbReference type="CDD" id="cd04186">
    <property type="entry name" value="GT_2_like_c"/>
    <property type="match status" value="1"/>
</dbReference>
<keyword evidence="2" id="KW-0808">Transferase</keyword>
<keyword evidence="3" id="KW-1185">Reference proteome</keyword>
<dbReference type="EMBL" id="JBELPZ010000013">
    <property type="protein sequence ID" value="MFL9845198.1"/>
    <property type="molecule type" value="Genomic_DNA"/>
</dbReference>
<dbReference type="SUPFAM" id="SSF53448">
    <property type="entry name" value="Nucleotide-diphospho-sugar transferases"/>
    <property type="match status" value="1"/>
</dbReference>
<dbReference type="GO" id="GO:0016757">
    <property type="term" value="F:glycosyltransferase activity"/>
    <property type="evidence" value="ECO:0007669"/>
    <property type="project" value="UniProtKB-KW"/>
</dbReference>
<keyword evidence="2" id="KW-0328">Glycosyltransferase</keyword>
<protein>
    <submittedName>
        <fullName evidence="2">Glycosyltransferase family 2 protein</fullName>
        <ecNumber evidence="2">2.4.-.-</ecNumber>
    </submittedName>
</protein>
<gene>
    <name evidence="2" type="ORF">ABS766_12285</name>
</gene>
<dbReference type="PANTHER" id="PTHR43179">
    <property type="entry name" value="RHAMNOSYLTRANSFERASE WBBL"/>
    <property type="match status" value="1"/>
</dbReference>
<dbReference type="PANTHER" id="PTHR43179:SF7">
    <property type="entry name" value="RHAMNOSYLTRANSFERASE WBBL"/>
    <property type="match status" value="1"/>
</dbReference>
<dbReference type="InterPro" id="IPR029044">
    <property type="entry name" value="Nucleotide-diphossugar_trans"/>
</dbReference>
<evidence type="ECO:0000313" key="2">
    <source>
        <dbReference type="EMBL" id="MFL9845198.1"/>
    </source>
</evidence>
<sequence>MQQTELSVIIVNYNGLKYLKDCFESLKEKLQGIDFEIVVADNNSTDESCNFIKQHYPEVVLIESPENLGFGRGNNLAVAYSNGKYLLLLNNDTIILDNLLPVLQKLKSDKTIGAIGIKMLDKNRMYLNSVGKFPSPANLFRIKSISRTDGVFSSGNFSEDVYEADWVGGSFIMMPKKVYEEINGFDPDYFMYVEDVDLCKKIADKGYKRLFMPNYSYIHFVGYNKSKDHLILNGYDLYIEKHFSGPAKKLSQLSLGVNKLVKKTKKMFGI</sequence>
<organism evidence="2 3">
    <name type="scientific">Flavobacterium rhizosphaerae</name>
    <dbReference type="NCBI Taxonomy" id="3163298"/>
    <lineage>
        <taxon>Bacteria</taxon>
        <taxon>Pseudomonadati</taxon>
        <taxon>Bacteroidota</taxon>
        <taxon>Flavobacteriia</taxon>
        <taxon>Flavobacteriales</taxon>
        <taxon>Flavobacteriaceae</taxon>
        <taxon>Flavobacterium</taxon>
    </lineage>
</organism>
<name>A0ABW8YYA2_9FLAO</name>
<reference evidence="2 3" key="1">
    <citation type="submission" date="2024-06" db="EMBL/GenBank/DDBJ databases">
        <authorList>
            <person name="Kaempfer P."/>
            <person name="Viver T."/>
        </authorList>
    </citation>
    <scope>NUCLEOTIDE SEQUENCE [LARGE SCALE GENOMIC DNA]</scope>
    <source>
        <strain evidence="2 3">ST-119</strain>
    </source>
</reference>
<dbReference type="Proteomes" id="UP001629156">
    <property type="component" value="Unassembled WGS sequence"/>
</dbReference>
<evidence type="ECO:0000313" key="3">
    <source>
        <dbReference type="Proteomes" id="UP001629156"/>
    </source>
</evidence>
<dbReference type="Pfam" id="PF00535">
    <property type="entry name" value="Glycos_transf_2"/>
    <property type="match status" value="1"/>
</dbReference>
<dbReference type="RefSeq" id="WP_408085468.1">
    <property type="nucleotide sequence ID" value="NZ_JBELPZ010000013.1"/>
</dbReference>
<evidence type="ECO:0000259" key="1">
    <source>
        <dbReference type="Pfam" id="PF00535"/>
    </source>
</evidence>